<dbReference type="SUPFAM" id="SSF51161">
    <property type="entry name" value="Trimeric LpxA-like enzymes"/>
    <property type="match status" value="1"/>
</dbReference>
<dbReference type="RefSeq" id="WP_118276856.1">
    <property type="nucleotide sequence ID" value="NZ_AP019695.1"/>
</dbReference>
<dbReference type="InterPro" id="IPR050179">
    <property type="entry name" value="Trans_hexapeptide_repeat"/>
</dbReference>
<dbReference type="KEGG" id="aarg:Aargi30884_26080"/>
<keyword evidence="2" id="KW-0677">Repeat</keyword>
<dbReference type="PROSITE" id="PS00101">
    <property type="entry name" value="HEXAPEP_TRANSFERASES"/>
    <property type="match status" value="1"/>
</dbReference>
<dbReference type="PANTHER" id="PTHR43300">
    <property type="entry name" value="ACETYLTRANSFERASE"/>
    <property type="match status" value="1"/>
</dbReference>
<accession>A0A6N4TMT7</accession>
<evidence type="ECO:0000313" key="3">
    <source>
        <dbReference type="EMBL" id="BBK23705.1"/>
    </source>
</evidence>
<proteinExistence type="predicted"/>
<name>A0A6N4TMT7_9FIRM</name>
<dbReference type="AlphaFoldDB" id="A0A6N4TMT7"/>
<dbReference type="CDD" id="cd03349">
    <property type="entry name" value="LbH_XAT"/>
    <property type="match status" value="1"/>
</dbReference>
<gene>
    <name evidence="3" type="ORF">Aargi30884_26080</name>
</gene>
<evidence type="ECO:0000256" key="2">
    <source>
        <dbReference type="ARBA" id="ARBA00022737"/>
    </source>
</evidence>
<dbReference type="GO" id="GO:0016740">
    <property type="term" value="F:transferase activity"/>
    <property type="evidence" value="ECO:0007669"/>
    <property type="project" value="UniProtKB-KW"/>
</dbReference>
<dbReference type="InterPro" id="IPR001451">
    <property type="entry name" value="Hexapep"/>
</dbReference>
<evidence type="ECO:0000256" key="1">
    <source>
        <dbReference type="ARBA" id="ARBA00022679"/>
    </source>
</evidence>
<dbReference type="Proteomes" id="UP000464754">
    <property type="component" value="Chromosome"/>
</dbReference>
<dbReference type="InterPro" id="IPR011004">
    <property type="entry name" value="Trimer_LpxA-like_sf"/>
</dbReference>
<dbReference type="NCBIfam" id="TIGR03308">
    <property type="entry name" value="phn_thr-fam"/>
    <property type="match status" value="1"/>
</dbReference>
<reference evidence="4" key="1">
    <citation type="submission" date="2019-05" db="EMBL/GenBank/DDBJ databases">
        <title>Complete genome sequencing of Absiella argi strain JCM 30884.</title>
        <authorList>
            <person name="Sakamoto M."/>
            <person name="Murakami T."/>
            <person name="Mori H."/>
        </authorList>
    </citation>
    <scope>NUCLEOTIDE SEQUENCE [LARGE SCALE GENOMIC DNA]</scope>
    <source>
        <strain evidence="4">JCM 30884</strain>
    </source>
</reference>
<dbReference type="EMBL" id="AP019695">
    <property type="protein sequence ID" value="BBK23705.1"/>
    <property type="molecule type" value="Genomic_DNA"/>
</dbReference>
<protein>
    <submittedName>
        <fullName evidence="3">Acetyltransferase</fullName>
    </submittedName>
</protein>
<keyword evidence="1 3" id="KW-0808">Transferase</keyword>
<keyword evidence="4" id="KW-1185">Reference proteome</keyword>
<dbReference type="InterPro" id="IPR017694">
    <property type="entry name" value="Phosphonate_tfrase_rpt"/>
</dbReference>
<dbReference type="InterPro" id="IPR018357">
    <property type="entry name" value="Hexapep_transf_CS"/>
</dbReference>
<dbReference type="Gene3D" id="2.160.10.10">
    <property type="entry name" value="Hexapeptide repeat proteins"/>
    <property type="match status" value="1"/>
</dbReference>
<dbReference type="PANTHER" id="PTHR43300:SF11">
    <property type="entry name" value="ACETYLTRANSFERASE RV3034C-RELATED"/>
    <property type="match status" value="1"/>
</dbReference>
<sequence length="206" mass="23504">MELTPEVTIEERCEVSNTSFGNWCKVGHDSVIENSTLGDYSYCEPYGMIQNANIGKFCDIARSARIGATQHPLQRPTTHHFTYRSKMYQMAEENDTLFFEERCAKITSIGHDVWIGHGAVIQAGVQIGNGAVVGSNAVVTKDVPPYAIVAGVPAKVLRFRFPQEIIEQLETLKWWDWEDEKIRQNWMDFRMDIHAFLRKYGGNNEK</sequence>
<evidence type="ECO:0000313" key="4">
    <source>
        <dbReference type="Proteomes" id="UP000464754"/>
    </source>
</evidence>
<organism evidence="3 4">
    <name type="scientific">Amedibacterium intestinale</name>
    <dbReference type="NCBI Taxonomy" id="2583452"/>
    <lineage>
        <taxon>Bacteria</taxon>
        <taxon>Bacillati</taxon>
        <taxon>Bacillota</taxon>
        <taxon>Erysipelotrichia</taxon>
        <taxon>Erysipelotrichales</taxon>
        <taxon>Erysipelotrichaceae</taxon>
        <taxon>Amedibacterium</taxon>
    </lineage>
</organism>
<dbReference type="Pfam" id="PF00132">
    <property type="entry name" value="Hexapep"/>
    <property type="match status" value="1"/>
</dbReference>